<dbReference type="Pfam" id="PF03958">
    <property type="entry name" value="Secretin_N"/>
    <property type="match status" value="1"/>
</dbReference>
<feature type="domain" description="Secretin/TonB short N-terminal" evidence="10">
    <location>
        <begin position="309"/>
        <end position="357"/>
    </location>
</feature>
<sequence length="702" mass="77011">MRNEWRRVAVRWLAGFCGMWMALSVWAAQLTGVELVEGGDGQASLLLRFDAAVPAPAHFQMSGPARAIFDFVGAKNGLGRSEERFARAGVDRVYLVESGQRLRVVLVLDEPVPYALAATPEGWRIDWRRAAQPASEPVANAIAAVASARSAAPPAAEAVFDTPEIRDVDFRRGERGEGRVVVTLSSTKVSPDLIRAGDHLEVRFPDVRLPDLLHRRSDVRDFGTPVTELRFAQKGRDAVLSVWAKGDWQPTAYQADTTFVLEVAEPPKEEENAVSDLLKPKYNGERLTLDFQNVEVRALLQVLADFSGFNIVASDTVQGTITLRLKEVPWDQALDIILQAKGLDKRQNGNIIWVAPTQEIAQREQERLAAVNQKVEKGVLRTESFQINYHSAAEIHQMLVSGRSGGGSNGGAQTQGFLSARGSATFDARTNKLFVTDVEDRLAAVRALLKEIDVPPKQVVIEARIVEATTNFGREIGARLGFDDARIRSLGGGVLYTIGPFNWPNTAGATVTNTNYGSFAVSIFNKSLTRYLNLELNLAEVSGNGRIISSPKIMTANNVKARISVGDEIPYVTPGTTTQTATVSFKEAALILEVTPQFTPDGRVRMSVLVEKNRADFTRSVQGNPPILKKQVTTDVIVENGGTVILGGLFEESDQQNENKVPFLGDLPIMGNLFKNTNRTAQRTELMIFLTPRIVSDDLRLR</sequence>
<keyword evidence="12" id="KW-1185">Reference proteome</keyword>
<dbReference type="InterPro" id="IPR011662">
    <property type="entry name" value="Secretin/TonB_short_N"/>
</dbReference>
<dbReference type="SMART" id="SM00965">
    <property type="entry name" value="STN"/>
    <property type="match status" value="1"/>
</dbReference>
<reference evidence="11 12" key="1">
    <citation type="submission" date="2018-04" db="EMBL/GenBank/DDBJ databases">
        <title>Complete genome sequence of Hydrogenophilus thermoluteolus TH-1.</title>
        <authorList>
            <person name="Arai H."/>
        </authorList>
    </citation>
    <scope>NUCLEOTIDE SEQUENCE [LARGE SCALE GENOMIC DNA]</scope>
    <source>
        <strain evidence="11 12">TH-1</strain>
    </source>
</reference>
<protein>
    <submittedName>
        <fullName evidence="11">Secretin</fullName>
    </submittedName>
</protein>
<dbReference type="EMBL" id="AP018558">
    <property type="protein sequence ID" value="BBD77975.1"/>
    <property type="molecule type" value="Genomic_DNA"/>
</dbReference>
<dbReference type="InterPro" id="IPR013355">
    <property type="entry name" value="Pilus_4_PilQ"/>
</dbReference>
<evidence type="ECO:0000256" key="2">
    <source>
        <dbReference type="ARBA" id="ARBA00006304"/>
    </source>
</evidence>
<dbReference type="PANTHER" id="PTHR30604:SF1">
    <property type="entry name" value="DNA UTILIZATION PROTEIN HOFQ"/>
    <property type="match status" value="1"/>
</dbReference>
<dbReference type="InterPro" id="IPR005644">
    <property type="entry name" value="NolW-like"/>
</dbReference>
<dbReference type="InterPro" id="IPR038591">
    <property type="entry name" value="NolW-like_sf"/>
</dbReference>
<dbReference type="InterPro" id="IPR021731">
    <property type="entry name" value="AMIN_dom"/>
</dbReference>
<name>A0A2Z6E0D5_HYDTE</name>
<dbReference type="PRINTS" id="PR00811">
    <property type="entry name" value="BCTERIALGSPD"/>
</dbReference>
<dbReference type="Gene3D" id="3.30.1370.120">
    <property type="match status" value="1"/>
</dbReference>
<evidence type="ECO:0000256" key="5">
    <source>
        <dbReference type="ARBA" id="ARBA00022927"/>
    </source>
</evidence>
<evidence type="ECO:0000256" key="8">
    <source>
        <dbReference type="RuleBase" id="RU004004"/>
    </source>
</evidence>
<keyword evidence="3 8" id="KW-0813">Transport</keyword>
<evidence type="ECO:0000256" key="1">
    <source>
        <dbReference type="ARBA" id="ARBA00004442"/>
    </source>
</evidence>
<dbReference type="Proteomes" id="UP000262004">
    <property type="component" value="Chromosome"/>
</dbReference>
<dbReference type="Pfam" id="PF00263">
    <property type="entry name" value="Secretin"/>
    <property type="match status" value="1"/>
</dbReference>
<dbReference type="GO" id="GO:0009279">
    <property type="term" value="C:cell outer membrane"/>
    <property type="evidence" value="ECO:0007669"/>
    <property type="project" value="UniProtKB-SubCell"/>
</dbReference>
<evidence type="ECO:0000256" key="3">
    <source>
        <dbReference type="ARBA" id="ARBA00022448"/>
    </source>
</evidence>
<proteinExistence type="inferred from homology"/>
<keyword evidence="4 9" id="KW-0732">Signal</keyword>
<dbReference type="InterPro" id="IPR001775">
    <property type="entry name" value="GspD/PilQ"/>
</dbReference>
<evidence type="ECO:0000256" key="9">
    <source>
        <dbReference type="SAM" id="SignalP"/>
    </source>
</evidence>
<dbReference type="Gene3D" id="3.30.1370.130">
    <property type="match status" value="1"/>
</dbReference>
<evidence type="ECO:0000256" key="4">
    <source>
        <dbReference type="ARBA" id="ARBA00022729"/>
    </source>
</evidence>
<evidence type="ECO:0000313" key="12">
    <source>
        <dbReference type="Proteomes" id="UP000262004"/>
    </source>
</evidence>
<dbReference type="GO" id="GO:0009306">
    <property type="term" value="P:protein secretion"/>
    <property type="evidence" value="ECO:0007669"/>
    <property type="project" value="InterPro"/>
</dbReference>
<dbReference type="PROSITE" id="PS00875">
    <property type="entry name" value="T2SP_D"/>
    <property type="match status" value="1"/>
</dbReference>
<dbReference type="InterPro" id="IPR004846">
    <property type="entry name" value="T2SS/T3SS_dom"/>
</dbReference>
<dbReference type="Pfam" id="PF11741">
    <property type="entry name" value="AMIN"/>
    <property type="match status" value="1"/>
</dbReference>
<evidence type="ECO:0000313" key="11">
    <source>
        <dbReference type="EMBL" id="BBD77975.1"/>
    </source>
</evidence>
<organism evidence="11 12">
    <name type="scientific">Hydrogenophilus thermoluteolus</name>
    <name type="common">Pseudomonas hydrogenothermophila</name>
    <dbReference type="NCBI Taxonomy" id="297"/>
    <lineage>
        <taxon>Bacteria</taxon>
        <taxon>Pseudomonadati</taxon>
        <taxon>Pseudomonadota</taxon>
        <taxon>Hydrogenophilia</taxon>
        <taxon>Hydrogenophilales</taxon>
        <taxon>Hydrogenophilaceae</taxon>
        <taxon>Hydrogenophilus</taxon>
    </lineage>
</organism>
<gene>
    <name evidence="11" type="ORF">HPTL_1717</name>
</gene>
<evidence type="ECO:0000259" key="10">
    <source>
        <dbReference type="SMART" id="SM00965"/>
    </source>
</evidence>
<dbReference type="KEGG" id="htl:HPTL_1717"/>
<dbReference type="PANTHER" id="PTHR30604">
    <property type="entry name" value="PROTEIN TRANSPORT PROTEIN HOFQ"/>
    <property type="match status" value="1"/>
</dbReference>
<dbReference type="Gene3D" id="2.60.40.3470">
    <property type="match status" value="1"/>
</dbReference>
<keyword evidence="7" id="KW-0998">Cell outer membrane</keyword>
<feature type="chain" id="PRO_5016415165" evidence="9">
    <location>
        <begin position="28"/>
        <end position="702"/>
    </location>
</feature>
<accession>A0A2Z6E0D5</accession>
<evidence type="ECO:0000256" key="6">
    <source>
        <dbReference type="ARBA" id="ARBA00023136"/>
    </source>
</evidence>
<keyword evidence="5" id="KW-0653">Protein transport</keyword>
<dbReference type="NCBIfam" id="TIGR02515">
    <property type="entry name" value="IV_pilus_PilQ"/>
    <property type="match status" value="1"/>
</dbReference>
<comment type="similarity">
    <text evidence="2">Belongs to the bacterial secretin family. PilQ subfamily.</text>
</comment>
<dbReference type="InterPro" id="IPR004845">
    <property type="entry name" value="T2SS_GspD_CS"/>
</dbReference>
<dbReference type="InterPro" id="IPR051808">
    <property type="entry name" value="Type_IV_pilus_biogenesis"/>
</dbReference>
<feature type="signal peptide" evidence="9">
    <location>
        <begin position="1"/>
        <end position="27"/>
    </location>
</feature>
<evidence type="ECO:0000256" key="7">
    <source>
        <dbReference type="ARBA" id="ARBA00023237"/>
    </source>
</evidence>
<keyword evidence="6" id="KW-0472">Membrane</keyword>
<dbReference type="AlphaFoldDB" id="A0A2Z6E0D5"/>
<dbReference type="Pfam" id="PF07660">
    <property type="entry name" value="STN"/>
    <property type="match status" value="1"/>
</dbReference>
<comment type="subcellular location">
    <subcellularLocation>
        <location evidence="1 8">Cell outer membrane</location>
    </subcellularLocation>
</comment>